<evidence type="ECO:0000313" key="1">
    <source>
        <dbReference type="EMBL" id="GFR04535.1"/>
    </source>
</evidence>
<keyword evidence="2" id="KW-1185">Reference proteome</keyword>
<dbReference type="AlphaFoldDB" id="A0A8X6GLM8"/>
<sequence>MIAMYVGSLLLVELIPLKPRSAGLRTQSSTFGSPVCQTIADTRFPSFMNKFSYAPFQGKVRKQNRLSLPPQYYWYQSNSPGGSMTLGCNRQDQTTLTRFFSGHPRSLTYTDGA</sequence>
<gene>
    <name evidence="1" type="ORF">TNCT_432921</name>
</gene>
<evidence type="ECO:0000313" key="2">
    <source>
        <dbReference type="Proteomes" id="UP000887116"/>
    </source>
</evidence>
<accession>A0A8X6GLM8</accession>
<comment type="caution">
    <text evidence="1">The sequence shown here is derived from an EMBL/GenBank/DDBJ whole genome shotgun (WGS) entry which is preliminary data.</text>
</comment>
<reference evidence="1" key="1">
    <citation type="submission" date="2020-07" db="EMBL/GenBank/DDBJ databases">
        <title>Multicomponent nature underlies the extraordinary mechanical properties of spider dragline silk.</title>
        <authorList>
            <person name="Kono N."/>
            <person name="Nakamura H."/>
            <person name="Mori M."/>
            <person name="Yoshida Y."/>
            <person name="Ohtoshi R."/>
            <person name="Malay A.D."/>
            <person name="Moran D.A.P."/>
            <person name="Tomita M."/>
            <person name="Numata K."/>
            <person name="Arakawa K."/>
        </authorList>
    </citation>
    <scope>NUCLEOTIDE SEQUENCE</scope>
</reference>
<protein>
    <submittedName>
        <fullName evidence="1">Uncharacterized protein</fullName>
    </submittedName>
</protein>
<name>A0A8X6GLM8_TRICU</name>
<organism evidence="1 2">
    <name type="scientific">Trichonephila clavata</name>
    <name type="common">Joro spider</name>
    <name type="synonym">Nephila clavata</name>
    <dbReference type="NCBI Taxonomy" id="2740835"/>
    <lineage>
        <taxon>Eukaryota</taxon>
        <taxon>Metazoa</taxon>
        <taxon>Ecdysozoa</taxon>
        <taxon>Arthropoda</taxon>
        <taxon>Chelicerata</taxon>
        <taxon>Arachnida</taxon>
        <taxon>Araneae</taxon>
        <taxon>Araneomorphae</taxon>
        <taxon>Entelegynae</taxon>
        <taxon>Araneoidea</taxon>
        <taxon>Nephilidae</taxon>
        <taxon>Trichonephila</taxon>
    </lineage>
</organism>
<dbReference type="EMBL" id="BMAO01035588">
    <property type="protein sequence ID" value="GFR04535.1"/>
    <property type="molecule type" value="Genomic_DNA"/>
</dbReference>
<proteinExistence type="predicted"/>
<dbReference type="OrthoDB" id="8063525at2759"/>
<dbReference type="Proteomes" id="UP000887116">
    <property type="component" value="Unassembled WGS sequence"/>
</dbReference>